<dbReference type="PROSITE" id="PS51914">
    <property type="entry name" value="MRH"/>
    <property type="match status" value="1"/>
</dbReference>
<evidence type="ECO:0000256" key="1">
    <source>
        <dbReference type="ARBA" id="ARBA00004308"/>
    </source>
</evidence>
<proteinExistence type="predicted"/>
<comment type="subcellular location">
    <subcellularLocation>
        <location evidence="1">Endomembrane system</location>
    </subcellularLocation>
</comment>
<dbReference type="PANTHER" id="PTHR15071">
    <property type="entry name" value="MANNOSE-6-PHOSPHATE RECEPTOR FAMILY MEMBER"/>
    <property type="match status" value="1"/>
</dbReference>
<name>A0ABR2K9J0_9EUKA</name>
<evidence type="ECO:0000256" key="10">
    <source>
        <dbReference type="SAM" id="SignalP"/>
    </source>
</evidence>
<protein>
    <recommendedName>
        <fullName evidence="11">MRH domain-containing protein</fullName>
    </recommendedName>
</protein>
<evidence type="ECO:0000256" key="8">
    <source>
        <dbReference type="SAM" id="MobiDB-lite"/>
    </source>
</evidence>
<evidence type="ECO:0000256" key="7">
    <source>
        <dbReference type="ARBA" id="ARBA00023157"/>
    </source>
</evidence>
<evidence type="ECO:0000256" key="2">
    <source>
        <dbReference type="ARBA" id="ARBA00022448"/>
    </source>
</evidence>
<accession>A0ABR2K9J0</accession>
<reference evidence="12 13" key="1">
    <citation type="submission" date="2024-04" db="EMBL/GenBank/DDBJ databases">
        <title>Tritrichomonas musculus Genome.</title>
        <authorList>
            <person name="Alves-Ferreira E."/>
            <person name="Grigg M."/>
            <person name="Lorenzi H."/>
            <person name="Galac M."/>
        </authorList>
    </citation>
    <scope>NUCLEOTIDE SEQUENCE [LARGE SCALE GENOMIC DNA]</scope>
    <source>
        <strain evidence="12 13">EAF2021</strain>
    </source>
</reference>
<dbReference type="PANTHER" id="PTHR15071:SF0">
    <property type="entry name" value="MANNOSE 6-PHOSPHATE RECEPTOR-LIKE PROTEIN 1"/>
    <property type="match status" value="1"/>
</dbReference>
<evidence type="ECO:0000256" key="4">
    <source>
        <dbReference type="ARBA" id="ARBA00022729"/>
    </source>
</evidence>
<gene>
    <name evidence="12" type="ORF">M9Y10_038185</name>
</gene>
<comment type="caution">
    <text evidence="12">The sequence shown here is derived from an EMBL/GenBank/DDBJ whole genome shotgun (WGS) entry which is preliminary data.</text>
</comment>
<dbReference type="SUPFAM" id="SSF50911">
    <property type="entry name" value="Mannose 6-phosphate receptor domain"/>
    <property type="match status" value="1"/>
</dbReference>
<feature type="chain" id="PRO_5047404833" description="MRH domain-containing protein" evidence="10">
    <location>
        <begin position="21"/>
        <end position="654"/>
    </location>
</feature>
<keyword evidence="7" id="KW-1015">Disulfide bond</keyword>
<keyword evidence="3 9" id="KW-0812">Transmembrane</keyword>
<evidence type="ECO:0000259" key="11">
    <source>
        <dbReference type="PROSITE" id="PS51914"/>
    </source>
</evidence>
<evidence type="ECO:0000256" key="5">
    <source>
        <dbReference type="ARBA" id="ARBA00022989"/>
    </source>
</evidence>
<evidence type="ECO:0000313" key="13">
    <source>
        <dbReference type="Proteomes" id="UP001470230"/>
    </source>
</evidence>
<dbReference type="Proteomes" id="UP001470230">
    <property type="component" value="Unassembled WGS sequence"/>
</dbReference>
<feature type="region of interest" description="Disordered" evidence="8">
    <location>
        <begin position="562"/>
        <end position="582"/>
    </location>
</feature>
<organism evidence="12 13">
    <name type="scientific">Tritrichomonas musculus</name>
    <dbReference type="NCBI Taxonomy" id="1915356"/>
    <lineage>
        <taxon>Eukaryota</taxon>
        <taxon>Metamonada</taxon>
        <taxon>Parabasalia</taxon>
        <taxon>Tritrichomonadida</taxon>
        <taxon>Tritrichomonadidae</taxon>
        <taxon>Tritrichomonas</taxon>
    </lineage>
</organism>
<evidence type="ECO:0000313" key="12">
    <source>
        <dbReference type="EMBL" id="KAK8887147.1"/>
    </source>
</evidence>
<feature type="transmembrane region" description="Helical" evidence="9">
    <location>
        <begin position="592"/>
        <end position="618"/>
    </location>
</feature>
<sequence length="654" mass="72880">MIYCLLFSLLYSKWVGNCAAILGQYKYNLTSLVNQPIIKYQHESNYYYMRLCSEPSLESTSDVFVLRCSSNSNTCYPIATRYNVNYTPVNPQNFSEGIIYYTNDEIYYDNDDGAYKELSLKLELKCKDTQDGINDVSITINESSTEIINVKAYSSAACPIIVPSPTPTPSYQPHCIFSSRMKSNITFGINGNFMNLNHFPFGMTVDVVVDGKPKLLFYQPCERISCPPSFSCSNDGFSSAWLCEINGLNRSCDSYGITDDSNILPVDLSNLEKGILFNLKDKISHKNINITLHCESDFHEGKIKWENNASISQDTLLLTGSTPEVCIKVIPTPKPIPPESCQFKSIETAENKIDLNLGSLNNGDIGWKKTVKVNTESSNIESTLIYQPCGPIFCPPDSYCNGDEDAYIWLCNGVNCIGYGLYQNNISFSAKIQKTSGIHVTYKGSQGRSADIIYMCNKTLDEGSISLPDEVTINDDQLSFQIKSKQACASTTVVETPTEEITSFITEETSTSNIFSDEPTISNVITDQPTISNIITKQPSSSITPTSHVVITTEIVSTTTNDNDDLPITSSPNNTVVDNESSNTNKESRKKIWIIIIPVIIGIPLFLYFVVGTTVVSIRDKSCHLPNRKFWRKCSKCCSKKEKEFTFKLISDSD</sequence>
<dbReference type="InterPro" id="IPR044865">
    <property type="entry name" value="MRH_dom"/>
</dbReference>
<keyword evidence="2" id="KW-0813">Transport</keyword>
<evidence type="ECO:0000256" key="9">
    <source>
        <dbReference type="SAM" id="Phobius"/>
    </source>
</evidence>
<dbReference type="EMBL" id="JAPFFF010000006">
    <property type="protein sequence ID" value="KAK8887147.1"/>
    <property type="molecule type" value="Genomic_DNA"/>
</dbReference>
<feature type="compositionally biased region" description="Polar residues" evidence="8">
    <location>
        <begin position="568"/>
        <end position="582"/>
    </location>
</feature>
<dbReference type="InterPro" id="IPR009011">
    <property type="entry name" value="Man6P_isomerase_rcpt-bd_dom_sf"/>
</dbReference>
<evidence type="ECO:0000256" key="6">
    <source>
        <dbReference type="ARBA" id="ARBA00023136"/>
    </source>
</evidence>
<keyword evidence="5 9" id="KW-1133">Transmembrane helix</keyword>
<dbReference type="Gene3D" id="2.70.130.10">
    <property type="entry name" value="Mannose-6-phosphate receptor binding domain"/>
    <property type="match status" value="1"/>
</dbReference>
<feature type="domain" description="MRH" evidence="11">
    <location>
        <begin position="339"/>
        <end position="490"/>
    </location>
</feature>
<keyword evidence="13" id="KW-1185">Reference proteome</keyword>
<keyword evidence="4 10" id="KW-0732">Signal</keyword>
<feature type="signal peptide" evidence="10">
    <location>
        <begin position="1"/>
        <end position="20"/>
    </location>
</feature>
<keyword evidence="6 9" id="KW-0472">Membrane</keyword>
<evidence type="ECO:0000256" key="3">
    <source>
        <dbReference type="ARBA" id="ARBA00022692"/>
    </source>
</evidence>